<evidence type="ECO:0000256" key="10">
    <source>
        <dbReference type="ARBA" id="ARBA00022917"/>
    </source>
</evidence>
<dbReference type="FunFam" id="3.30.930.10:FF:000002">
    <property type="entry name" value="Threonine--tRNA ligase"/>
    <property type="match status" value="1"/>
</dbReference>
<dbReference type="InterPro" id="IPR012947">
    <property type="entry name" value="tRNA_SAD"/>
</dbReference>
<dbReference type="InterPro" id="IPR004154">
    <property type="entry name" value="Anticodon-bd"/>
</dbReference>
<dbReference type="OrthoDB" id="9802304at2"/>
<feature type="binding site" evidence="13">
    <location>
        <position position="406"/>
    </location>
    <ligand>
        <name>Zn(2+)</name>
        <dbReference type="ChEBI" id="CHEBI:29105"/>
        <note>catalytic</note>
    </ligand>
</feature>
<keyword evidence="5 13" id="KW-0479">Metal-binding</keyword>
<name>A0A0D8BAP7_9ACTN</name>
<dbReference type="CDD" id="cd00771">
    <property type="entry name" value="ThrRS_core"/>
    <property type="match status" value="1"/>
</dbReference>
<dbReference type="SUPFAM" id="SSF55681">
    <property type="entry name" value="Class II aaRS and biotin synthetases"/>
    <property type="match status" value="1"/>
</dbReference>
<comment type="subunit">
    <text evidence="13">Homodimer.</text>
</comment>
<reference evidence="17" key="1">
    <citation type="submission" date="2015-02" db="EMBL/GenBank/DDBJ databases">
        <title>Draft Genome of Frankia sp. CpI1-S.</title>
        <authorList>
            <person name="Oshone R.T."/>
            <person name="Ngom M."/>
            <person name="Ghodhbane-Gtari F."/>
            <person name="Gtari M."/>
            <person name="Morris K."/>
            <person name="Thomas K."/>
            <person name="Sen A."/>
            <person name="Tisa L.S."/>
        </authorList>
    </citation>
    <scope>NUCLEOTIDE SEQUENCE [LARGE SCALE GENOMIC DNA]</scope>
    <source>
        <strain evidence="17">CpI1-S</strain>
    </source>
</reference>
<keyword evidence="11 13" id="KW-0030">Aminoacyl-tRNA synthetase</keyword>
<comment type="caution">
    <text evidence="13">Lacks conserved residue(s) required for the propagation of feature annotation.</text>
</comment>
<evidence type="ECO:0000256" key="5">
    <source>
        <dbReference type="ARBA" id="ARBA00022723"/>
    </source>
</evidence>
<feature type="domain" description="Aminoacyl-transfer RNA synthetases class-II family profile" evidence="15">
    <location>
        <begin position="293"/>
        <end position="559"/>
    </location>
</feature>
<evidence type="ECO:0000256" key="7">
    <source>
        <dbReference type="ARBA" id="ARBA00022833"/>
    </source>
</evidence>
<dbReference type="SUPFAM" id="SSF55186">
    <property type="entry name" value="ThrRS/AlaRS common domain"/>
    <property type="match status" value="1"/>
</dbReference>
<protein>
    <recommendedName>
        <fullName evidence="13">Threonine--tRNA ligase</fullName>
        <ecNumber evidence="13">6.1.1.3</ecNumber>
    </recommendedName>
    <alternativeName>
        <fullName evidence="13">Threonyl-tRNA synthetase</fullName>
        <shortName evidence="13">ThrRS</shortName>
    </alternativeName>
</protein>
<dbReference type="CDD" id="cd00860">
    <property type="entry name" value="ThrRS_anticodon"/>
    <property type="match status" value="1"/>
</dbReference>
<dbReference type="GO" id="GO:0005524">
    <property type="term" value="F:ATP binding"/>
    <property type="evidence" value="ECO:0007669"/>
    <property type="project" value="UniProtKB-UniRule"/>
</dbReference>
<dbReference type="InterPro" id="IPR045864">
    <property type="entry name" value="aa-tRNA-synth_II/BPL/LPL"/>
</dbReference>
<gene>
    <name evidence="13" type="primary">thrS</name>
    <name evidence="16" type="ORF">FF36_04710</name>
</gene>
<dbReference type="PANTHER" id="PTHR11451">
    <property type="entry name" value="THREONINE-TRNA LIGASE"/>
    <property type="match status" value="1"/>
</dbReference>
<dbReference type="Pfam" id="PF03129">
    <property type="entry name" value="HGTP_anticodon"/>
    <property type="match status" value="1"/>
</dbReference>
<dbReference type="GO" id="GO:0005737">
    <property type="term" value="C:cytoplasm"/>
    <property type="evidence" value="ECO:0007669"/>
    <property type="project" value="UniProtKB-SubCell"/>
</dbReference>
<dbReference type="GO" id="GO:0046872">
    <property type="term" value="F:metal ion binding"/>
    <property type="evidence" value="ECO:0007669"/>
    <property type="project" value="UniProtKB-KW"/>
</dbReference>
<keyword evidence="10 13" id="KW-0648">Protein biosynthesis</keyword>
<evidence type="ECO:0000256" key="1">
    <source>
        <dbReference type="ARBA" id="ARBA00008226"/>
    </source>
</evidence>
<keyword evidence="8 13" id="KW-0067">ATP-binding</keyword>
<dbReference type="Gene3D" id="3.40.50.800">
    <property type="entry name" value="Anticodon-binding domain"/>
    <property type="match status" value="1"/>
</dbReference>
<dbReference type="Gene3D" id="3.30.54.20">
    <property type="match status" value="1"/>
</dbReference>
<dbReference type="EMBL" id="JYFN01000046">
    <property type="protein sequence ID" value="KJE21029.1"/>
    <property type="molecule type" value="Genomic_DNA"/>
</dbReference>
<dbReference type="AlphaFoldDB" id="A0A0D8BAP7"/>
<sequence length="682" mass="76535">MSARMPAVPEERVSAPAGSSFAEAVKAAGLTMSGPNAIVVVRDAGGTLRDLTAVPEVDTEVTAVPMSSPDGLAVLRHSTAHVMAQAVQDLFDEARLGIGPPIENGFYYDFDVPKPFQAEDLERIQARMKEIVKQGQRFRRRVLTSREAARDELSAEPFKLELVDIKGEASGAAATEVGSGELTMYDNVDPRSGEVVWTDLCRGPHLPSTHLISAFALLRNSAAYWRGDEKNPQLQRIYGTAWPTRPALKEYLAALAEAAKRDHRRIGEDLDLFAFSPEIGKGLPLWLPNGTIIRDELESWARQTERRLGYRRVVTPHITQEDLYFLSGHLPYYSEDLYAPIQIEGENYYLKPMNCPHHHMVYKARPKSYRELPYKIAEYGTVYRFERSGQLHGLMRARGFTQNDAHIYCTRDQAKEQFLEVMRMHDEYYRALGITDFYMVLALRDPANTTKYHDDAQMWEDAERITREAMDESGIPYVEELGGAAHYGPKVDFIIRSVTGKEFAASTNQVDLYTPQRFDLKYHDADGTDKQVVVIHRAPLGSHERFVAFLTEHFGGAFPVWLAPEQVRVIPIMPELDEYAETVSQALLDADVRVDVDASDGRLPARVRTAVTRKIPLIVVVGRREVEEGSVSVRDRSGQETSMPLADFVRRVRDLIDTRSLDGAGHLRAGSDATPTEVDATD</sequence>
<dbReference type="NCBIfam" id="TIGR00418">
    <property type="entry name" value="thrS"/>
    <property type="match status" value="1"/>
</dbReference>
<keyword evidence="3 13" id="KW-0820">tRNA-binding</keyword>
<organism evidence="16 17">
    <name type="scientific">Frankia torreyi</name>
    <dbReference type="NCBI Taxonomy" id="1856"/>
    <lineage>
        <taxon>Bacteria</taxon>
        <taxon>Bacillati</taxon>
        <taxon>Actinomycetota</taxon>
        <taxon>Actinomycetes</taxon>
        <taxon>Frankiales</taxon>
        <taxon>Frankiaceae</taxon>
        <taxon>Frankia</taxon>
    </lineage>
</organism>
<dbReference type="Pfam" id="PF00587">
    <property type="entry name" value="tRNA-synt_2b"/>
    <property type="match status" value="1"/>
</dbReference>
<dbReference type="InterPro" id="IPR047246">
    <property type="entry name" value="ThrRS_anticodon"/>
</dbReference>
<dbReference type="GO" id="GO:0006435">
    <property type="term" value="P:threonyl-tRNA aminoacylation"/>
    <property type="evidence" value="ECO:0007669"/>
    <property type="project" value="UniProtKB-UniRule"/>
</dbReference>
<evidence type="ECO:0000256" key="4">
    <source>
        <dbReference type="ARBA" id="ARBA00022598"/>
    </source>
</evidence>
<keyword evidence="4 13" id="KW-0436">Ligase</keyword>
<dbReference type="InterPro" id="IPR002314">
    <property type="entry name" value="aa-tRNA-synt_IIb"/>
</dbReference>
<dbReference type="RefSeq" id="WP_044887221.1">
    <property type="nucleotide sequence ID" value="NZ_JYFN01000046.1"/>
</dbReference>
<keyword evidence="7 13" id="KW-0862">Zinc</keyword>
<dbReference type="FunFam" id="3.30.980.10:FF:000005">
    <property type="entry name" value="Threonyl-tRNA synthetase, mitochondrial"/>
    <property type="match status" value="1"/>
</dbReference>
<dbReference type="Proteomes" id="UP000032545">
    <property type="component" value="Unassembled WGS sequence"/>
</dbReference>
<comment type="catalytic activity">
    <reaction evidence="12 13">
        <text>tRNA(Thr) + L-threonine + ATP = L-threonyl-tRNA(Thr) + AMP + diphosphate + H(+)</text>
        <dbReference type="Rhea" id="RHEA:24624"/>
        <dbReference type="Rhea" id="RHEA-COMP:9670"/>
        <dbReference type="Rhea" id="RHEA-COMP:9704"/>
        <dbReference type="ChEBI" id="CHEBI:15378"/>
        <dbReference type="ChEBI" id="CHEBI:30616"/>
        <dbReference type="ChEBI" id="CHEBI:33019"/>
        <dbReference type="ChEBI" id="CHEBI:57926"/>
        <dbReference type="ChEBI" id="CHEBI:78442"/>
        <dbReference type="ChEBI" id="CHEBI:78534"/>
        <dbReference type="ChEBI" id="CHEBI:456215"/>
        <dbReference type="EC" id="6.1.1.3"/>
    </reaction>
</comment>
<dbReference type="InterPro" id="IPR018163">
    <property type="entry name" value="Thr/Ala-tRNA-synth_IIc_edit"/>
</dbReference>
<dbReference type="PATRIC" id="fig|1502723.3.peg.4676"/>
<reference evidence="16 17" key="2">
    <citation type="journal article" date="2016" name="Genome Announc.">
        <title>Permanent Draft Genome Sequences for Two Variants of Frankia sp. Strain CpI1, the First Frankia Strain Isolated from Root Nodules of Comptonia peregrina.</title>
        <authorList>
            <person name="Oshone R."/>
            <person name="Hurst S.G.IV."/>
            <person name="Abebe-Akele F."/>
            <person name="Simpson S."/>
            <person name="Morris K."/>
            <person name="Thomas W.K."/>
            <person name="Tisa L.S."/>
        </authorList>
    </citation>
    <scope>NUCLEOTIDE SEQUENCE [LARGE SCALE GENOMIC DNA]</scope>
    <source>
        <strain evidence="17">CpI1-S</strain>
    </source>
</reference>
<evidence type="ECO:0000256" key="14">
    <source>
        <dbReference type="SAM" id="MobiDB-lite"/>
    </source>
</evidence>
<feature type="binding site" evidence="13">
    <location>
        <position position="355"/>
    </location>
    <ligand>
        <name>Zn(2+)</name>
        <dbReference type="ChEBI" id="CHEBI:29105"/>
        <note>catalytic</note>
    </ligand>
</feature>
<dbReference type="SUPFAM" id="SSF52954">
    <property type="entry name" value="Class II aaRS ABD-related"/>
    <property type="match status" value="1"/>
</dbReference>
<evidence type="ECO:0000256" key="2">
    <source>
        <dbReference type="ARBA" id="ARBA00022490"/>
    </source>
</evidence>
<evidence type="ECO:0000256" key="8">
    <source>
        <dbReference type="ARBA" id="ARBA00022840"/>
    </source>
</evidence>
<dbReference type="Gene3D" id="3.30.930.10">
    <property type="entry name" value="Bira Bifunctional Protein, Domain 2"/>
    <property type="match status" value="1"/>
</dbReference>
<dbReference type="GO" id="GO:0004829">
    <property type="term" value="F:threonine-tRNA ligase activity"/>
    <property type="evidence" value="ECO:0007669"/>
    <property type="project" value="UniProtKB-UniRule"/>
</dbReference>
<evidence type="ECO:0000256" key="11">
    <source>
        <dbReference type="ARBA" id="ARBA00023146"/>
    </source>
</evidence>
<dbReference type="HAMAP" id="MF_00184">
    <property type="entry name" value="Thr_tRNA_synth"/>
    <property type="match status" value="1"/>
</dbReference>
<proteinExistence type="inferred from homology"/>
<accession>A0A0D8BAP7</accession>
<feature type="binding site" evidence="13">
    <location>
        <position position="536"/>
    </location>
    <ligand>
        <name>Zn(2+)</name>
        <dbReference type="ChEBI" id="CHEBI:29105"/>
        <note>catalytic</note>
    </ligand>
</feature>
<dbReference type="InterPro" id="IPR006195">
    <property type="entry name" value="aa-tRNA-synth_II"/>
</dbReference>
<dbReference type="GO" id="GO:0000049">
    <property type="term" value="F:tRNA binding"/>
    <property type="evidence" value="ECO:0007669"/>
    <property type="project" value="UniProtKB-KW"/>
</dbReference>
<keyword evidence="2 13" id="KW-0963">Cytoplasm</keyword>
<comment type="cofactor">
    <cofactor evidence="13">
        <name>Zn(2+)</name>
        <dbReference type="ChEBI" id="CHEBI:29105"/>
    </cofactor>
    <text evidence="13">Binds 1 zinc ion per subunit.</text>
</comment>
<evidence type="ECO:0000256" key="13">
    <source>
        <dbReference type="HAMAP-Rule" id="MF_00184"/>
    </source>
</evidence>
<evidence type="ECO:0000256" key="3">
    <source>
        <dbReference type="ARBA" id="ARBA00022555"/>
    </source>
</evidence>
<dbReference type="InterPro" id="IPR002320">
    <property type="entry name" value="Thr-tRNA-ligase_IIa"/>
</dbReference>
<comment type="caution">
    <text evidence="16">The sequence shown here is derived from an EMBL/GenBank/DDBJ whole genome shotgun (WGS) entry which is preliminary data.</text>
</comment>
<evidence type="ECO:0000256" key="12">
    <source>
        <dbReference type="ARBA" id="ARBA00049515"/>
    </source>
</evidence>
<evidence type="ECO:0000259" key="15">
    <source>
        <dbReference type="PROSITE" id="PS50862"/>
    </source>
</evidence>
<dbReference type="PANTHER" id="PTHR11451:SF44">
    <property type="entry name" value="THREONINE--TRNA LIGASE, CHLOROPLASTIC_MITOCHONDRIAL 2"/>
    <property type="match status" value="1"/>
</dbReference>
<dbReference type="FunFam" id="3.40.50.800:FF:000001">
    <property type="entry name" value="Threonine--tRNA ligase"/>
    <property type="match status" value="1"/>
</dbReference>
<evidence type="ECO:0000313" key="16">
    <source>
        <dbReference type="EMBL" id="KJE21029.1"/>
    </source>
</evidence>
<keyword evidence="9 13" id="KW-0694">RNA-binding</keyword>
<dbReference type="InterPro" id="IPR033728">
    <property type="entry name" value="ThrRS_core"/>
</dbReference>
<dbReference type="InterPro" id="IPR036621">
    <property type="entry name" value="Anticodon-bd_dom_sf"/>
</dbReference>
<dbReference type="FunFam" id="3.30.54.20:FF:000003">
    <property type="entry name" value="Threonine--tRNA ligase"/>
    <property type="match status" value="1"/>
</dbReference>
<comment type="similarity">
    <text evidence="1 13">Belongs to the class-II aminoacyl-tRNA synthetase family.</text>
</comment>
<feature type="region of interest" description="Disordered" evidence="14">
    <location>
        <begin position="663"/>
        <end position="682"/>
    </location>
</feature>
<dbReference type="SMART" id="SM00863">
    <property type="entry name" value="tRNA_SAD"/>
    <property type="match status" value="1"/>
</dbReference>
<comment type="subcellular location">
    <subcellularLocation>
        <location evidence="13">Cytoplasm</location>
    </subcellularLocation>
</comment>
<keyword evidence="6 13" id="KW-0547">Nucleotide-binding</keyword>
<evidence type="ECO:0000256" key="9">
    <source>
        <dbReference type="ARBA" id="ARBA00022884"/>
    </source>
</evidence>
<evidence type="ECO:0000256" key="6">
    <source>
        <dbReference type="ARBA" id="ARBA00022741"/>
    </source>
</evidence>
<dbReference type="PRINTS" id="PR01047">
    <property type="entry name" value="TRNASYNTHTHR"/>
</dbReference>
<dbReference type="EC" id="6.1.1.3" evidence="13"/>
<dbReference type="Pfam" id="PF07973">
    <property type="entry name" value="tRNA_SAD"/>
    <property type="match status" value="1"/>
</dbReference>
<dbReference type="Gene3D" id="3.30.980.10">
    <property type="entry name" value="Threonyl-trna Synthetase, Chain A, domain 2"/>
    <property type="match status" value="1"/>
</dbReference>
<keyword evidence="17" id="KW-1185">Reference proteome</keyword>
<evidence type="ECO:0000313" key="17">
    <source>
        <dbReference type="Proteomes" id="UP000032545"/>
    </source>
</evidence>
<dbReference type="PROSITE" id="PS50862">
    <property type="entry name" value="AA_TRNA_LIGASE_II"/>
    <property type="match status" value="1"/>
</dbReference>